<organism evidence="2 3">
    <name type="scientific">Mesorhizobium retamae</name>
    <dbReference type="NCBI Taxonomy" id="2912854"/>
    <lineage>
        <taxon>Bacteria</taxon>
        <taxon>Pseudomonadati</taxon>
        <taxon>Pseudomonadota</taxon>
        <taxon>Alphaproteobacteria</taxon>
        <taxon>Hyphomicrobiales</taxon>
        <taxon>Phyllobacteriaceae</taxon>
        <taxon>Mesorhizobium</taxon>
    </lineage>
</organism>
<keyword evidence="1" id="KW-0812">Transmembrane</keyword>
<keyword evidence="1" id="KW-1133">Transmembrane helix</keyword>
<protein>
    <recommendedName>
        <fullName evidence="4">Transcriptional regulator</fullName>
    </recommendedName>
</protein>
<evidence type="ECO:0000256" key="1">
    <source>
        <dbReference type="SAM" id="Phobius"/>
    </source>
</evidence>
<evidence type="ECO:0000313" key="2">
    <source>
        <dbReference type="EMBL" id="MCG7503939.1"/>
    </source>
</evidence>
<keyword evidence="3" id="KW-1185">Reference proteome</keyword>
<gene>
    <name evidence="2" type="ORF">L4923_02780</name>
</gene>
<evidence type="ECO:0000313" key="3">
    <source>
        <dbReference type="Proteomes" id="UP001201701"/>
    </source>
</evidence>
<proteinExistence type="predicted"/>
<reference evidence="2 3" key="1">
    <citation type="submission" date="2022-02" db="EMBL/GenBank/DDBJ databases">
        <title>Draft genome sequence of Mezorhizobium retamae strain IRAMC:0171 isolated from Retama raetam nodules.</title>
        <authorList>
            <person name="Bengaied R."/>
            <person name="Sbissi I."/>
            <person name="Huber K."/>
            <person name="Ghodbane F."/>
            <person name="Nouioui I."/>
            <person name="Tarhouni M."/>
            <person name="Gtari M."/>
        </authorList>
    </citation>
    <scope>NUCLEOTIDE SEQUENCE [LARGE SCALE GENOMIC DNA]</scope>
    <source>
        <strain evidence="2 3">IRAMC:0171</strain>
    </source>
</reference>
<dbReference type="Proteomes" id="UP001201701">
    <property type="component" value="Unassembled WGS sequence"/>
</dbReference>
<evidence type="ECO:0008006" key="4">
    <source>
        <dbReference type="Google" id="ProtNLM"/>
    </source>
</evidence>
<comment type="caution">
    <text evidence="2">The sequence shown here is derived from an EMBL/GenBank/DDBJ whole genome shotgun (WGS) entry which is preliminary data.</text>
</comment>
<dbReference type="RefSeq" id="WP_239361884.1">
    <property type="nucleotide sequence ID" value="NZ_JAKREW010000001.1"/>
</dbReference>
<keyword evidence="1" id="KW-0472">Membrane</keyword>
<name>A0ABS9QBB4_9HYPH</name>
<accession>A0ABS9QBB4</accession>
<dbReference type="EMBL" id="JAKREW010000001">
    <property type="protein sequence ID" value="MCG7503939.1"/>
    <property type="molecule type" value="Genomic_DNA"/>
</dbReference>
<sequence length="137" mass="14593">MAQKEASPQIIDAYRAALELDEAAAASVSPRSSTVSAAAVEMETGLRSLSGSPTSRDDAVSGMRAQPMPNYAFAPPLQAATVLGLTDETAKKRRAGQIKPMREESWRIPAEVTISARTIAFAFAALALFLLIILLLF</sequence>
<feature type="transmembrane region" description="Helical" evidence="1">
    <location>
        <begin position="114"/>
        <end position="136"/>
    </location>
</feature>